<feature type="compositionally biased region" description="Basic residues" evidence="5">
    <location>
        <begin position="1"/>
        <end position="12"/>
    </location>
</feature>
<evidence type="ECO:0000313" key="7">
    <source>
        <dbReference type="Proteomes" id="UP000503540"/>
    </source>
</evidence>
<evidence type="ECO:0000256" key="3">
    <source>
        <dbReference type="ARBA" id="ARBA00023295"/>
    </source>
</evidence>
<evidence type="ECO:0000256" key="5">
    <source>
        <dbReference type="SAM" id="MobiDB-lite"/>
    </source>
</evidence>
<reference evidence="6 7" key="1">
    <citation type="journal article" date="2019" name="ACS Chem. Biol.">
        <title>Identification and Mobilization of a Cryptic Antibiotic Biosynthesis Gene Locus from a Human-Pathogenic Nocardia Isolate.</title>
        <authorList>
            <person name="Herisse M."/>
            <person name="Ishida K."/>
            <person name="Porter J.L."/>
            <person name="Howden B."/>
            <person name="Hertweck C."/>
            <person name="Stinear T.P."/>
            <person name="Pidot S.J."/>
        </authorList>
    </citation>
    <scope>NUCLEOTIDE SEQUENCE [LARGE SCALE GENOMIC DNA]</scope>
    <source>
        <strain evidence="6 7">AUSMDU00012717</strain>
    </source>
</reference>
<dbReference type="Gene3D" id="3.20.20.80">
    <property type="entry name" value="Glycosidases"/>
    <property type="match status" value="2"/>
</dbReference>
<comment type="similarity">
    <text evidence="1 4">Belongs to the glycosyl hydrolase 1 family.</text>
</comment>
<dbReference type="EMBL" id="CP046172">
    <property type="protein sequence ID" value="QIS16288.1"/>
    <property type="molecule type" value="Genomic_DNA"/>
</dbReference>
<organism evidence="6 7">
    <name type="scientific">Nocardia arthritidis</name>
    <dbReference type="NCBI Taxonomy" id="228602"/>
    <lineage>
        <taxon>Bacteria</taxon>
        <taxon>Bacillati</taxon>
        <taxon>Actinomycetota</taxon>
        <taxon>Actinomycetes</taxon>
        <taxon>Mycobacteriales</taxon>
        <taxon>Nocardiaceae</taxon>
        <taxon>Nocardia</taxon>
    </lineage>
</organism>
<dbReference type="Pfam" id="PF00232">
    <property type="entry name" value="Glyco_hydro_1"/>
    <property type="match status" value="2"/>
</dbReference>
<dbReference type="PRINTS" id="PR00131">
    <property type="entry name" value="GLHYDRLASE1"/>
</dbReference>
<dbReference type="InterPro" id="IPR001360">
    <property type="entry name" value="Glyco_hydro_1"/>
</dbReference>
<evidence type="ECO:0000313" key="6">
    <source>
        <dbReference type="EMBL" id="QIS16288.1"/>
    </source>
</evidence>
<evidence type="ECO:0000256" key="4">
    <source>
        <dbReference type="RuleBase" id="RU003690"/>
    </source>
</evidence>
<evidence type="ECO:0000256" key="2">
    <source>
        <dbReference type="ARBA" id="ARBA00022801"/>
    </source>
</evidence>
<proteinExistence type="inferred from homology"/>
<dbReference type="SUPFAM" id="SSF51445">
    <property type="entry name" value="(Trans)glycosidases"/>
    <property type="match status" value="1"/>
</dbReference>
<dbReference type="GO" id="GO:0005829">
    <property type="term" value="C:cytosol"/>
    <property type="evidence" value="ECO:0007669"/>
    <property type="project" value="TreeGrafter"/>
</dbReference>
<keyword evidence="3" id="KW-0326">Glycosidase</keyword>
<name>A0A6G9YSV7_9NOCA</name>
<feature type="compositionally biased region" description="Low complexity" evidence="5">
    <location>
        <begin position="13"/>
        <end position="33"/>
    </location>
</feature>
<dbReference type="AlphaFoldDB" id="A0A6G9YSV7"/>
<sequence>MVRRVCAPRRARAWPSRPAATAAASTSTATGRSRPARPVPIPDLRTDSPRDPAVPYRVPNVPAMPWRMRVPRRVPCPGCRAPAVHRPPDPRPVRRTRRPAPRYVRAWFRGRYPARRRAAARPRPASPRSPRDTSRSIPRVPAAFRMRRVSTSPARIRRWRPESGPAPNSFRARYRPVGPSSRHVIMGQIRMSRRDSSYLTAMLTQPLRPNARDGSSMRIRRRDLLALAAAAALPMPGIARAVPPTPPAAPLCKDFLWGVAASGFQTEGHAPDSNWTRYIASGGAEDYRDSVDFMTRYRADIDLAARLGVQVYRISVEWARVQPHPVDWDEAAFRFYDDVIAAIVAAGMRPMLTLDHWVYPGWAWDRGGWRNQGMVEDWLVNARKVVNRYAARDPLWVTFNEPVAYIGTELRIGGISGNEAPAMLDRIAQAHNEIYDTIHSNQPAAMVTSNIGYVAGAETQVNQPLVDRISAKLDFIGVDYYFAPQSESDHAVQGGVAGVPMWDLQLQPQGIYYALRHYAHLFPGRPLYVVENGMPTENGKPRADGYTRSDHLRDTVYWLQRAVAEGMHVIGYNYWSLTDNYEWGSYAPRFGLYTVDVVNDPALARNPTDAVAAYARLIRDGGVPADYRPVRPSLDCAALDSADICAETLPQP</sequence>
<feature type="region of interest" description="Disordered" evidence="5">
    <location>
        <begin position="115"/>
        <end position="139"/>
    </location>
</feature>
<dbReference type="GO" id="GO:0008422">
    <property type="term" value="F:beta-glucosidase activity"/>
    <property type="evidence" value="ECO:0007669"/>
    <property type="project" value="TreeGrafter"/>
</dbReference>
<dbReference type="PANTHER" id="PTHR10353:SF36">
    <property type="entry name" value="LP05116P"/>
    <property type="match status" value="1"/>
</dbReference>
<feature type="region of interest" description="Disordered" evidence="5">
    <location>
        <begin position="1"/>
        <end position="56"/>
    </location>
</feature>
<protein>
    <submittedName>
        <fullName evidence="6">Family 1 glycosylhydrolase</fullName>
    </submittedName>
</protein>
<keyword evidence="7" id="KW-1185">Reference proteome</keyword>
<keyword evidence="2 6" id="KW-0378">Hydrolase</keyword>
<dbReference type="PANTHER" id="PTHR10353">
    <property type="entry name" value="GLYCOSYL HYDROLASE"/>
    <property type="match status" value="1"/>
</dbReference>
<dbReference type="KEGG" id="nah:F5544_42395"/>
<evidence type="ECO:0000256" key="1">
    <source>
        <dbReference type="ARBA" id="ARBA00010838"/>
    </source>
</evidence>
<accession>A0A6G9YSV7</accession>
<gene>
    <name evidence="6" type="ORF">F5544_42395</name>
</gene>
<dbReference type="InterPro" id="IPR017853">
    <property type="entry name" value="GH"/>
</dbReference>
<dbReference type="Proteomes" id="UP000503540">
    <property type="component" value="Chromosome"/>
</dbReference>
<dbReference type="GO" id="GO:0016052">
    <property type="term" value="P:carbohydrate catabolic process"/>
    <property type="evidence" value="ECO:0007669"/>
    <property type="project" value="TreeGrafter"/>
</dbReference>
<feature type="region of interest" description="Disordered" evidence="5">
    <location>
        <begin position="78"/>
        <end position="98"/>
    </location>
</feature>